<evidence type="ECO:0000256" key="4">
    <source>
        <dbReference type="ARBA" id="ARBA00022777"/>
    </source>
</evidence>
<dbReference type="GO" id="GO:0003951">
    <property type="term" value="F:NAD+ kinase activity"/>
    <property type="evidence" value="ECO:0007669"/>
    <property type="project" value="UniProtKB-UniRule"/>
</dbReference>
<dbReference type="AlphaFoldDB" id="A0A9Q4AZ83"/>
<keyword evidence="11" id="KW-1185">Reference proteome</keyword>
<comment type="similarity">
    <text evidence="9">Belongs to the NAD kinase family.</text>
</comment>
<dbReference type="InterPro" id="IPR017438">
    <property type="entry name" value="ATP-NAD_kinase_N"/>
</dbReference>
<evidence type="ECO:0000313" key="11">
    <source>
        <dbReference type="Proteomes" id="UP001057753"/>
    </source>
</evidence>
<evidence type="ECO:0000256" key="6">
    <source>
        <dbReference type="ARBA" id="ARBA00022857"/>
    </source>
</evidence>
<comment type="cofactor">
    <cofactor evidence="9">
        <name>a divalent metal cation</name>
        <dbReference type="ChEBI" id="CHEBI:60240"/>
    </cofactor>
</comment>
<comment type="catalytic activity">
    <reaction evidence="8 9">
        <text>NAD(+) + ATP = ADP + NADP(+) + H(+)</text>
        <dbReference type="Rhea" id="RHEA:18629"/>
        <dbReference type="ChEBI" id="CHEBI:15378"/>
        <dbReference type="ChEBI" id="CHEBI:30616"/>
        <dbReference type="ChEBI" id="CHEBI:57540"/>
        <dbReference type="ChEBI" id="CHEBI:58349"/>
        <dbReference type="ChEBI" id="CHEBI:456216"/>
        <dbReference type="EC" id="2.7.1.23"/>
    </reaction>
</comment>
<evidence type="ECO:0000256" key="3">
    <source>
        <dbReference type="ARBA" id="ARBA00022741"/>
    </source>
</evidence>
<dbReference type="InterPro" id="IPR002504">
    <property type="entry name" value="NADK"/>
</dbReference>
<reference evidence="10" key="1">
    <citation type="submission" date="2020-06" db="EMBL/GenBank/DDBJ databases">
        <title>Insight into the genomes of haloalkaliphilic bacilli from Kenyan soda lakes.</title>
        <authorList>
            <person name="Mwirichia R."/>
            <person name="Villamizar G.C."/>
            <person name="Poehlein A."/>
            <person name="Mugweru J."/>
            <person name="Kipnyargis A."/>
            <person name="Kiplimo D."/>
            <person name="Orwa P."/>
            <person name="Daniel R."/>
        </authorList>
    </citation>
    <scope>NUCLEOTIDE SEQUENCE</scope>
    <source>
        <strain evidence="10">B1096_S55</strain>
    </source>
</reference>
<dbReference type="GO" id="GO:0019674">
    <property type="term" value="P:NAD+ metabolic process"/>
    <property type="evidence" value="ECO:0007669"/>
    <property type="project" value="InterPro"/>
</dbReference>
<dbReference type="GO" id="GO:0006741">
    <property type="term" value="P:NADP+ biosynthetic process"/>
    <property type="evidence" value="ECO:0007669"/>
    <property type="project" value="UniProtKB-UniRule"/>
</dbReference>
<dbReference type="GO" id="GO:0005737">
    <property type="term" value="C:cytoplasm"/>
    <property type="evidence" value="ECO:0007669"/>
    <property type="project" value="UniProtKB-SubCell"/>
</dbReference>
<evidence type="ECO:0000313" key="10">
    <source>
        <dbReference type="EMBL" id="MCR6095518.1"/>
    </source>
</evidence>
<protein>
    <recommendedName>
        <fullName evidence="9">NAD kinase</fullName>
        <ecNumber evidence="9">2.7.1.23</ecNumber>
    </recommendedName>
    <alternativeName>
        <fullName evidence="9">ATP-dependent NAD kinase</fullName>
    </alternativeName>
</protein>
<dbReference type="PANTHER" id="PTHR20275:SF9">
    <property type="entry name" value="NAD KINASE 2"/>
    <property type="match status" value="1"/>
</dbReference>
<dbReference type="EMBL" id="JABXYM010000001">
    <property type="protein sequence ID" value="MCR6095518.1"/>
    <property type="molecule type" value="Genomic_DNA"/>
</dbReference>
<dbReference type="Pfam" id="PF20143">
    <property type="entry name" value="NAD_kinase_C"/>
    <property type="match status" value="1"/>
</dbReference>
<keyword evidence="3 9" id="KW-0547">Nucleotide-binding</keyword>
<dbReference type="Gene3D" id="2.60.200.30">
    <property type="entry name" value="Probable inorganic polyphosphate/atp-NAD kinase, domain 2"/>
    <property type="match status" value="1"/>
</dbReference>
<dbReference type="Proteomes" id="UP001057753">
    <property type="component" value="Unassembled WGS sequence"/>
</dbReference>
<evidence type="ECO:0000256" key="1">
    <source>
        <dbReference type="ARBA" id="ARBA00022490"/>
    </source>
</evidence>
<name>A0A9Q4AZ83_SALAG</name>
<feature type="binding site" evidence="9">
    <location>
        <begin position="123"/>
        <end position="124"/>
    </location>
    <ligand>
        <name>NAD(+)</name>
        <dbReference type="ChEBI" id="CHEBI:57540"/>
    </ligand>
</feature>
<dbReference type="Gene3D" id="3.40.50.10330">
    <property type="entry name" value="Probable inorganic polyphosphate/atp-NAD kinase, domain 1"/>
    <property type="match status" value="1"/>
</dbReference>
<sequence length="266" mass="30085">MKSERKQVYLFYKPNDELDEKVQKLRELGKKHGFTLAESPDKANIIASIGGDGTFLQAIRKTGFREDCLYIGINDDKLGFYTDFNLNDLEKIELGMQAENIEVLRYPTLQVTVDDLQEFQCLNELSIRSNIIKTFAIDVFIDGIHLETFRGDGMIVSTPTGSTAYNKSLKGAVVDPKLNAMQLTEIASLNNNQYRTLGSPLILNNDRELILKIVQDGNDHPIIGADNEALSIRHSHEVKVKVSDKSIKTLRLKDNLFIHKVKRSFL</sequence>
<proteinExistence type="inferred from homology"/>
<dbReference type="GO" id="GO:0005524">
    <property type="term" value="F:ATP binding"/>
    <property type="evidence" value="ECO:0007669"/>
    <property type="project" value="UniProtKB-KW"/>
</dbReference>
<gene>
    <name evidence="9" type="primary">nadK</name>
    <name evidence="10" type="ORF">HXA33_03090</name>
</gene>
<feature type="binding site" evidence="9">
    <location>
        <position position="150"/>
    </location>
    <ligand>
        <name>NAD(+)</name>
        <dbReference type="ChEBI" id="CHEBI:57540"/>
    </ligand>
</feature>
<feature type="binding site" evidence="9">
    <location>
        <position position="152"/>
    </location>
    <ligand>
        <name>NAD(+)</name>
        <dbReference type="ChEBI" id="CHEBI:57540"/>
    </ligand>
</feature>
<keyword evidence="1 9" id="KW-0963">Cytoplasm</keyword>
<dbReference type="GO" id="GO:0051287">
    <property type="term" value="F:NAD binding"/>
    <property type="evidence" value="ECO:0007669"/>
    <property type="project" value="UniProtKB-ARBA"/>
</dbReference>
<feature type="active site" description="Proton acceptor" evidence="9">
    <location>
        <position position="52"/>
    </location>
</feature>
<keyword evidence="6 9" id="KW-0521">NADP</keyword>
<evidence type="ECO:0000256" key="9">
    <source>
        <dbReference type="HAMAP-Rule" id="MF_00361"/>
    </source>
</evidence>
<comment type="caution">
    <text evidence="9">Lacks conserved residue(s) required for the propagation of feature annotation.</text>
</comment>
<dbReference type="NCBIfam" id="NF002902">
    <property type="entry name" value="PRK03501.1"/>
    <property type="match status" value="1"/>
</dbReference>
<dbReference type="PANTHER" id="PTHR20275">
    <property type="entry name" value="NAD KINASE"/>
    <property type="match status" value="1"/>
</dbReference>
<organism evidence="10 11">
    <name type="scientific">Salipaludibacillus agaradhaerens</name>
    <name type="common">Bacillus agaradhaerens</name>
    <dbReference type="NCBI Taxonomy" id="76935"/>
    <lineage>
        <taxon>Bacteria</taxon>
        <taxon>Bacillati</taxon>
        <taxon>Bacillota</taxon>
        <taxon>Bacilli</taxon>
        <taxon>Bacillales</taxon>
        <taxon>Bacillaceae</taxon>
    </lineage>
</organism>
<feature type="binding site" evidence="9">
    <location>
        <begin position="52"/>
        <end position="53"/>
    </location>
    <ligand>
        <name>NAD(+)</name>
        <dbReference type="ChEBI" id="CHEBI:57540"/>
    </ligand>
</feature>
<evidence type="ECO:0000256" key="2">
    <source>
        <dbReference type="ARBA" id="ARBA00022679"/>
    </source>
</evidence>
<dbReference type="GO" id="GO:0046872">
    <property type="term" value="F:metal ion binding"/>
    <property type="evidence" value="ECO:0007669"/>
    <property type="project" value="UniProtKB-UniRule"/>
</dbReference>
<feature type="binding site" evidence="9">
    <location>
        <begin position="163"/>
        <end position="168"/>
    </location>
    <ligand>
        <name>NAD(+)</name>
        <dbReference type="ChEBI" id="CHEBI:57540"/>
    </ligand>
</feature>
<accession>A0A9Q4AZ83</accession>
<comment type="subcellular location">
    <subcellularLocation>
        <location evidence="9">Cytoplasm</location>
    </subcellularLocation>
</comment>
<comment type="function">
    <text evidence="9">Involved in the regulation of the intracellular balance of NAD and NADP, and is a key enzyme in the biosynthesis of NADP. Catalyzes specifically the phosphorylation on 2'-hydroxyl of the adenosine moiety of NAD to yield NADP.</text>
</comment>
<dbReference type="HAMAP" id="MF_00361">
    <property type="entry name" value="NAD_kinase"/>
    <property type="match status" value="1"/>
</dbReference>
<comment type="caution">
    <text evidence="10">The sequence shown here is derived from an EMBL/GenBank/DDBJ whole genome shotgun (WGS) entry which is preliminary data.</text>
</comment>
<dbReference type="RefSeq" id="WP_257820286.1">
    <property type="nucleotide sequence ID" value="NZ_JABXYM010000001.1"/>
</dbReference>
<dbReference type="SUPFAM" id="SSF111331">
    <property type="entry name" value="NAD kinase/diacylglycerol kinase-like"/>
    <property type="match status" value="1"/>
</dbReference>
<keyword evidence="2 9" id="KW-0808">Transferase</keyword>
<evidence type="ECO:0000256" key="8">
    <source>
        <dbReference type="ARBA" id="ARBA00047925"/>
    </source>
</evidence>
<feature type="binding site" evidence="9">
    <location>
        <position position="187"/>
    </location>
    <ligand>
        <name>NAD(+)</name>
        <dbReference type="ChEBI" id="CHEBI:57540"/>
    </ligand>
</feature>
<evidence type="ECO:0000256" key="5">
    <source>
        <dbReference type="ARBA" id="ARBA00022840"/>
    </source>
</evidence>
<keyword evidence="4 9" id="KW-0418">Kinase</keyword>
<dbReference type="InterPro" id="IPR016064">
    <property type="entry name" value="NAD/diacylglycerol_kinase_sf"/>
</dbReference>
<evidence type="ECO:0000256" key="7">
    <source>
        <dbReference type="ARBA" id="ARBA00023027"/>
    </source>
</evidence>
<dbReference type="InterPro" id="IPR017437">
    <property type="entry name" value="ATP-NAD_kinase_PpnK-typ_C"/>
</dbReference>
<keyword evidence="5 9" id="KW-0067">ATP-binding</keyword>
<dbReference type="EC" id="2.7.1.23" evidence="9"/>
<keyword evidence="7 9" id="KW-0520">NAD</keyword>